<gene>
    <name evidence="1" type="ORF">GALL_517570</name>
</gene>
<accession>A0A1J5PFS2</accession>
<name>A0A1J5PFS2_9ZZZZ</name>
<sequence>MIEPQCVLVNLRRAPVPDERLLTQVEVMTPKPGDGFRAGSFIYQYRHDLSEGQRLEIIRCVRAAADALVKQWGVQP</sequence>
<dbReference type="AlphaFoldDB" id="A0A1J5PFS2"/>
<reference evidence="1" key="1">
    <citation type="submission" date="2016-10" db="EMBL/GenBank/DDBJ databases">
        <title>Sequence of Gallionella enrichment culture.</title>
        <authorList>
            <person name="Poehlein A."/>
            <person name="Muehling M."/>
            <person name="Daniel R."/>
        </authorList>
    </citation>
    <scope>NUCLEOTIDE SEQUENCE</scope>
</reference>
<organism evidence="1">
    <name type="scientific">mine drainage metagenome</name>
    <dbReference type="NCBI Taxonomy" id="410659"/>
    <lineage>
        <taxon>unclassified sequences</taxon>
        <taxon>metagenomes</taxon>
        <taxon>ecological metagenomes</taxon>
    </lineage>
</organism>
<comment type="caution">
    <text evidence="1">The sequence shown here is derived from an EMBL/GenBank/DDBJ whole genome shotgun (WGS) entry which is preliminary data.</text>
</comment>
<protein>
    <submittedName>
        <fullName evidence="1">Uncharacterized protein</fullName>
    </submittedName>
</protein>
<dbReference type="EMBL" id="MLJW01006438">
    <property type="protein sequence ID" value="OIQ66671.1"/>
    <property type="molecule type" value="Genomic_DNA"/>
</dbReference>
<evidence type="ECO:0000313" key="1">
    <source>
        <dbReference type="EMBL" id="OIQ66671.1"/>
    </source>
</evidence>
<proteinExistence type="predicted"/>